<organism evidence="3 4">
    <name type="scientific">Arthrobacter pigmenti</name>
    <dbReference type="NCBI Taxonomy" id="271432"/>
    <lineage>
        <taxon>Bacteria</taxon>
        <taxon>Bacillati</taxon>
        <taxon>Actinomycetota</taxon>
        <taxon>Actinomycetes</taxon>
        <taxon>Micrococcales</taxon>
        <taxon>Micrococcaceae</taxon>
        <taxon>Arthrobacter</taxon>
    </lineage>
</organism>
<dbReference type="RefSeq" id="WP_167994731.1">
    <property type="nucleotide sequence ID" value="NZ_JAATJL010000001.1"/>
</dbReference>
<dbReference type="EMBL" id="JAATJL010000001">
    <property type="protein sequence ID" value="NJC23529.1"/>
    <property type="molecule type" value="Genomic_DNA"/>
</dbReference>
<dbReference type="InterPro" id="IPR003615">
    <property type="entry name" value="HNH_nuc"/>
</dbReference>
<evidence type="ECO:0000256" key="1">
    <source>
        <dbReference type="SAM" id="MobiDB-lite"/>
    </source>
</evidence>
<dbReference type="InterPro" id="IPR003870">
    <property type="entry name" value="DUF222"/>
</dbReference>
<comment type="caution">
    <text evidence="3">The sequence shown here is derived from an EMBL/GenBank/DDBJ whole genome shotgun (WGS) entry which is preliminary data.</text>
</comment>
<dbReference type="Gene3D" id="1.10.30.50">
    <property type="match status" value="1"/>
</dbReference>
<reference evidence="3 4" key="1">
    <citation type="submission" date="2020-03" db="EMBL/GenBank/DDBJ databases">
        <title>Sequencing the genomes of 1000 actinobacteria strains.</title>
        <authorList>
            <person name="Klenk H.-P."/>
        </authorList>
    </citation>
    <scope>NUCLEOTIDE SEQUENCE [LARGE SCALE GENOMIC DNA]</scope>
    <source>
        <strain evidence="3 4">DSM 16403</strain>
    </source>
</reference>
<feature type="region of interest" description="Disordered" evidence="1">
    <location>
        <begin position="1"/>
        <end position="48"/>
    </location>
</feature>
<dbReference type="AlphaFoldDB" id="A0A846RR29"/>
<dbReference type="CDD" id="cd00085">
    <property type="entry name" value="HNHc"/>
    <property type="match status" value="1"/>
</dbReference>
<feature type="region of interest" description="Disordered" evidence="1">
    <location>
        <begin position="485"/>
        <end position="512"/>
    </location>
</feature>
<dbReference type="SMART" id="SM00507">
    <property type="entry name" value="HNHc"/>
    <property type="match status" value="1"/>
</dbReference>
<name>A0A846RR29_9MICC</name>
<feature type="region of interest" description="Disordered" evidence="1">
    <location>
        <begin position="339"/>
        <end position="361"/>
    </location>
</feature>
<evidence type="ECO:0000313" key="4">
    <source>
        <dbReference type="Proteomes" id="UP000547458"/>
    </source>
</evidence>
<feature type="compositionally biased region" description="Polar residues" evidence="1">
    <location>
        <begin position="488"/>
        <end position="512"/>
    </location>
</feature>
<dbReference type="Proteomes" id="UP000547458">
    <property type="component" value="Unassembled WGS sequence"/>
</dbReference>
<evidence type="ECO:0000313" key="3">
    <source>
        <dbReference type="EMBL" id="NJC23529.1"/>
    </source>
</evidence>
<dbReference type="Pfam" id="PF02720">
    <property type="entry name" value="DUF222"/>
    <property type="match status" value="1"/>
</dbReference>
<protein>
    <recommendedName>
        <fullName evidence="2">HNH nuclease domain-containing protein</fullName>
    </recommendedName>
</protein>
<proteinExistence type="predicted"/>
<evidence type="ECO:0000259" key="2">
    <source>
        <dbReference type="SMART" id="SM00507"/>
    </source>
</evidence>
<gene>
    <name evidence="3" type="ORF">BJ994_002605</name>
</gene>
<keyword evidence="4" id="KW-1185">Reference proteome</keyword>
<feature type="domain" description="HNH nuclease" evidence="2">
    <location>
        <begin position="426"/>
        <end position="478"/>
    </location>
</feature>
<sequence>MSSSGGSEWGAGAAGPGFDGAGSAGVGWDDAGTVGPIWEGTEAPAPAGPWGMVELPPVTALEELGDAVTTLQSLNELQCWADAQKARLVDRIRELYTLVDRDTSTDHPSPADDAKADELATSRAAAEIGALLRLPDRTATVLVEQSRMLSHQYRHTLTSLEAGKLSWRHATTVAEECGGIAAEAASKFEKDLVEHAEQTTVAKVSRLARGLREVLHPEAAPVRKARAVTERRVVFEHDLDGMAWLSAYLPAEQACGIYQRIDAGARTLQAPDEERTLTQLRADVFADVLTHTCAGEPTAGTGFRGINATVHLTVPVMTLLDYGRTGNAQIPCGTFGGKETNANTGDQKDSVTGGSVGGDSVAGGSVARASVGRTGGVPVLEGYGPIDAETAARLAGHAPSFMRILTHPETGATLSIGRETYRPPKHLQDWVRIRDKTCRHPGCSRVASNCELDHTTPWHQGGGTCHGNLQCLCRKHHARKSDGGWMYSQPTPGIITATSPAGKTYTTKPPPF</sequence>
<feature type="compositionally biased region" description="Gly residues" evidence="1">
    <location>
        <begin position="7"/>
        <end position="25"/>
    </location>
</feature>
<accession>A0A846RR29</accession>